<feature type="chain" id="PRO_5015955141" evidence="1">
    <location>
        <begin position="21"/>
        <end position="145"/>
    </location>
</feature>
<dbReference type="InterPro" id="IPR038670">
    <property type="entry name" value="HslJ-like_sf"/>
</dbReference>
<dbReference type="KEGG" id="had:CDV25_09605"/>
<dbReference type="PANTHER" id="PTHR35535">
    <property type="entry name" value="HEAT SHOCK PROTEIN HSLJ"/>
    <property type="match status" value="1"/>
</dbReference>
<dbReference type="Pfam" id="PF03724">
    <property type="entry name" value="META"/>
    <property type="match status" value="1"/>
</dbReference>
<dbReference type="InterPro" id="IPR053147">
    <property type="entry name" value="Hsp_HslJ-like"/>
</dbReference>
<feature type="domain" description="DUF306" evidence="2">
    <location>
        <begin position="38"/>
        <end position="138"/>
    </location>
</feature>
<name>A0A2U8FHC7_9HELI</name>
<dbReference type="AlphaFoldDB" id="A0A2U8FHC7"/>
<evidence type="ECO:0000313" key="3">
    <source>
        <dbReference type="EMBL" id="AWI34985.1"/>
    </source>
</evidence>
<sequence length="145" mass="16423">MKKISFLVSLSIFLLLSACATKNASYKDENFQKILTSKKQWKIENYTSNQLTTILSYEKEQEFIIGFKGEQVFGKFGCNNFFGSYTIEGNKITIGNAGVTRKMCENDIMEIEAEMINGFLNTSSEITLKGKKINFSNASFSLEMQ</sequence>
<dbReference type="EMBL" id="CP021886">
    <property type="protein sequence ID" value="AWI34985.1"/>
    <property type="molecule type" value="Genomic_DNA"/>
</dbReference>
<dbReference type="Proteomes" id="UP000244890">
    <property type="component" value="Chromosome"/>
</dbReference>
<protein>
    <submittedName>
        <fullName evidence="3">META domain-containing protein</fullName>
    </submittedName>
</protein>
<feature type="signal peptide" evidence="1">
    <location>
        <begin position="1"/>
        <end position="20"/>
    </location>
</feature>
<evidence type="ECO:0000259" key="2">
    <source>
        <dbReference type="Pfam" id="PF03724"/>
    </source>
</evidence>
<dbReference type="OrthoDB" id="5348860at2"/>
<dbReference type="RefSeq" id="WP_108911744.1">
    <property type="nucleotide sequence ID" value="NZ_CP021886.1"/>
</dbReference>
<evidence type="ECO:0000313" key="4">
    <source>
        <dbReference type="Proteomes" id="UP000244890"/>
    </source>
</evidence>
<reference evidence="3 4" key="1">
    <citation type="submission" date="2017-06" db="EMBL/GenBank/DDBJ databases">
        <title>Complete genome of Helicobacter apodemus.</title>
        <authorList>
            <person name="Cho S."/>
        </authorList>
    </citation>
    <scope>NUCLEOTIDE SEQUENCE [LARGE SCALE GENOMIC DNA]</scope>
    <source>
        <strain evidence="4">SNUVETPUB-15-01</strain>
    </source>
</reference>
<accession>A0A2U8FHC7</accession>
<organism evidence="3 4">
    <name type="scientific">Helicobacter apodemus</name>
    <dbReference type="NCBI Taxonomy" id="135569"/>
    <lineage>
        <taxon>Bacteria</taxon>
        <taxon>Pseudomonadati</taxon>
        <taxon>Campylobacterota</taxon>
        <taxon>Epsilonproteobacteria</taxon>
        <taxon>Campylobacterales</taxon>
        <taxon>Helicobacteraceae</taxon>
        <taxon>Helicobacter</taxon>
    </lineage>
</organism>
<dbReference type="InterPro" id="IPR005184">
    <property type="entry name" value="DUF306_Meta_HslJ"/>
</dbReference>
<keyword evidence="1" id="KW-0732">Signal</keyword>
<dbReference type="PROSITE" id="PS51257">
    <property type="entry name" value="PROKAR_LIPOPROTEIN"/>
    <property type="match status" value="1"/>
</dbReference>
<proteinExistence type="predicted"/>
<gene>
    <name evidence="3" type="ORF">CDV25_09605</name>
</gene>
<evidence type="ECO:0000256" key="1">
    <source>
        <dbReference type="SAM" id="SignalP"/>
    </source>
</evidence>
<dbReference type="PANTHER" id="PTHR35535:SF1">
    <property type="entry name" value="HEAT SHOCK PROTEIN HSLJ"/>
    <property type="match status" value="1"/>
</dbReference>
<dbReference type="Gene3D" id="2.40.128.270">
    <property type="match status" value="1"/>
</dbReference>